<dbReference type="GO" id="GO:0005634">
    <property type="term" value="C:nucleus"/>
    <property type="evidence" value="ECO:0007669"/>
    <property type="project" value="TreeGrafter"/>
</dbReference>
<dbReference type="GO" id="GO:0005829">
    <property type="term" value="C:cytosol"/>
    <property type="evidence" value="ECO:0007669"/>
    <property type="project" value="TreeGrafter"/>
</dbReference>
<comment type="similarity">
    <text evidence="1">Belongs to the LTV1 family.</text>
</comment>
<dbReference type="KEGG" id="rarg:115756481"/>
<dbReference type="AlphaFoldDB" id="A0A8B8QY49"/>
<name>A0A8B8QY49_9MYRT</name>
<dbReference type="RefSeq" id="XP_030552146.2">
    <property type="nucleotide sequence ID" value="XM_030696286.2"/>
</dbReference>
<dbReference type="InterPro" id="IPR007307">
    <property type="entry name" value="Ltv1"/>
</dbReference>
<keyword evidence="3" id="KW-1185">Reference proteome</keyword>
<organism evidence="3 4">
    <name type="scientific">Rhodamnia argentea</name>
    <dbReference type="NCBI Taxonomy" id="178133"/>
    <lineage>
        <taxon>Eukaryota</taxon>
        <taxon>Viridiplantae</taxon>
        <taxon>Streptophyta</taxon>
        <taxon>Embryophyta</taxon>
        <taxon>Tracheophyta</taxon>
        <taxon>Spermatophyta</taxon>
        <taxon>Magnoliopsida</taxon>
        <taxon>eudicotyledons</taxon>
        <taxon>Gunneridae</taxon>
        <taxon>Pentapetalae</taxon>
        <taxon>rosids</taxon>
        <taxon>malvids</taxon>
        <taxon>Myrtales</taxon>
        <taxon>Myrtaceae</taxon>
        <taxon>Myrtoideae</taxon>
        <taxon>Myrteae</taxon>
        <taxon>Australasian group</taxon>
        <taxon>Rhodamnia</taxon>
    </lineage>
</organism>
<feature type="region of interest" description="Disordered" evidence="2">
    <location>
        <begin position="474"/>
        <end position="528"/>
    </location>
</feature>
<dbReference type="GO" id="GO:0000056">
    <property type="term" value="P:ribosomal small subunit export from nucleus"/>
    <property type="evidence" value="ECO:0007669"/>
    <property type="project" value="TreeGrafter"/>
</dbReference>
<reference evidence="4" key="2">
    <citation type="submission" date="2025-08" db="UniProtKB">
        <authorList>
            <consortium name="RefSeq"/>
        </authorList>
    </citation>
    <scope>IDENTIFICATION</scope>
    <source>
        <tissue evidence="4">Leaf</tissue>
    </source>
</reference>
<dbReference type="GeneID" id="115756481"/>
<feature type="compositionally biased region" description="Basic and acidic residues" evidence="2">
    <location>
        <begin position="498"/>
        <end position="516"/>
    </location>
</feature>
<proteinExistence type="inferred from homology"/>
<feature type="compositionally biased region" description="Basic and acidic residues" evidence="2">
    <location>
        <begin position="478"/>
        <end position="491"/>
    </location>
</feature>
<evidence type="ECO:0000256" key="1">
    <source>
        <dbReference type="ARBA" id="ARBA00009078"/>
    </source>
</evidence>
<dbReference type="GO" id="GO:0042274">
    <property type="term" value="P:ribosomal small subunit biogenesis"/>
    <property type="evidence" value="ECO:0007669"/>
    <property type="project" value="InterPro"/>
</dbReference>
<dbReference type="PANTHER" id="PTHR21531:SF0">
    <property type="entry name" value="PROTEIN LTV1 HOMOLOG"/>
    <property type="match status" value="1"/>
</dbReference>
<reference evidence="3" key="1">
    <citation type="submission" date="2025-05" db="UniProtKB">
        <authorList>
            <consortium name="RefSeq"/>
        </authorList>
    </citation>
    <scope>NUCLEOTIDE SEQUENCE [LARGE SCALE GENOMIC DNA]</scope>
</reference>
<evidence type="ECO:0000256" key="2">
    <source>
        <dbReference type="SAM" id="MobiDB-lite"/>
    </source>
</evidence>
<gene>
    <name evidence="4" type="primary">LOC115756481</name>
</gene>
<dbReference type="PANTHER" id="PTHR21531">
    <property type="entry name" value="LOW-TEMPERATURE VIABILITY PROTEIN LTV1-RELATED"/>
    <property type="match status" value="1"/>
</dbReference>
<dbReference type="Proteomes" id="UP000827889">
    <property type="component" value="Chromosome 2"/>
</dbReference>
<evidence type="ECO:0000313" key="4">
    <source>
        <dbReference type="RefSeq" id="XP_030552146.2"/>
    </source>
</evidence>
<feature type="region of interest" description="Disordered" evidence="2">
    <location>
        <begin position="81"/>
        <end position="106"/>
    </location>
</feature>
<protein>
    <submittedName>
        <fullName evidence="4">Protein LTV1 homolog</fullName>
    </submittedName>
</protein>
<evidence type="ECO:0000313" key="3">
    <source>
        <dbReference type="Proteomes" id="UP000827889"/>
    </source>
</evidence>
<dbReference type="GO" id="GO:0030688">
    <property type="term" value="C:preribosome, small subunit precursor"/>
    <property type="evidence" value="ECO:0007669"/>
    <property type="project" value="TreeGrafter"/>
</dbReference>
<accession>A0A8B8QY49</accession>
<sequence length="550" mass="60666">MGRKAKKFIDKKKSATFQLMSRDSADPSFDDAPGGDRIFVRVDNNPYSAATLEDADGDGDGDGDDDPISMFADAPGDCDDGVSDGGAMGSAVGNQGVGGGHGASTSRLPEHIRREILELGFPDDGYNYLLHMREIRNAGSGSAFYQNPKARLDLVPKDVKAYDASHVQVPKSEGDPNDTSIYSVAANSVSVRVQKAMDPEVAALLDDSDLSRFGSDVEDLEEDFIVQANHPEGEDNIVEENLQYSGKPKVMGRVTNGSDAFAGQEKQIDNGFPHEIGSQFVEPNDYFDDEKPRERRPLDEQFDLLELQEYGSEDDEDDGYGGYIAEEDESLALKLKQAFDYKDMDDLEIDDKYRVPADLLKGNEAKSKQLRDSAADLIRRCVEYADKYENENDDKEVVIVEESSDESEVQDCETIVSTYSNLDNHPGKIKAPEVARKKKLAGTISVALGAANPLIPLKGKEKLPVDYLPQSIKSSAQKVKDGSVSRNEQPRRKQLGQESKEEKKERKAAVKEERREARRTKKEMKGLYRCEAQRAQKVAAITGPSSIPLM</sequence>